<dbReference type="AlphaFoldDB" id="A0AA94HCP9"/>
<dbReference type="InterPro" id="IPR050362">
    <property type="entry name" value="Cation-dep_OMT"/>
</dbReference>
<evidence type="ECO:0000256" key="3">
    <source>
        <dbReference type="ARBA" id="ARBA00022691"/>
    </source>
</evidence>
<evidence type="ECO:0000313" key="4">
    <source>
        <dbReference type="EMBL" id="SFK58053.1"/>
    </source>
</evidence>
<keyword evidence="1" id="KW-0489">Methyltransferase</keyword>
<evidence type="ECO:0000256" key="1">
    <source>
        <dbReference type="ARBA" id="ARBA00022603"/>
    </source>
</evidence>
<dbReference type="Proteomes" id="UP000183090">
    <property type="component" value="Unassembled WGS sequence"/>
</dbReference>
<evidence type="ECO:0000256" key="2">
    <source>
        <dbReference type="ARBA" id="ARBA00022679"/>
    </source>
</evidence>
<dbReference type="SUPFAM" id="SSF53335">
    <property type="entry name" value="S-adenosyl-L-methionine-dependent methyltransferases"/>
    <property type="match status" value="1"/>
</dbReference>
<dbReference type="Pfam" id="PF01596">
    <property type="entry name" value="Methyltransf_3"/>
    <property type="match status" value="1"/>
</dbReference>
<protein>
    <submittedName>
        <fullName evidence="4">Predicted O-methyltransferase YrrM</fullName>
    </submittedName>
</protein>
<keyword evidence="2" id="KW-0808">Transferase</keyword>
<dbReference type="PANTHER" id="PTHR10509:SF14">
    <property type="entry name" value="CAFFEOYL-COA O-METHYLTRANSFERASE 3-RELATED"/>
    <property type="match status" value="1"/>
</dbReference>
<dbReference type="CDD" id="cd02440">
    <property type="entry name" value="AdoMet_MTases"/>
    <property type="match status" value="1"/>
</dbReference>
<dbReference type="PANTHER" id="PTHR10509">
    <property type="entry name" value="O-METHYLTRANSFERASE-RELATED"/>
    <property type="match status" value="1"/>
</dbReference>
<dbReference type="GO" id="GO:0032259">
    <property type="term" value="P:methylation"/>
    <property type="evidence" value="ECO:0007669"/>
    <property type="project" value="UniProtKB-KW"/>
</dbReference>
<dbReference type="RefSeq" id="WP_052749844.1">
    <property type="nucleotide sequence ID" value="NZ_CP011366.1"/>
</dbReference>
<dbReference type="InterPro" id="IPR002935">
    <property type="entry name" value="SAM_O-MeTrfase"/>
</dbReference>
<dbReference type="PROSITE" id="PS51682">
    <property type="entry name" value="SAM_OMT_I"/>
    <property type="match status" value="1"/>
</dbReference>
<dbReference type="GO" id="GO:0008171">
    <property type="term" value="F:O-methyltransferase activity"/>
    <property type="evidence" value="ECO:0007669"/>
    <property type="project" value="InterPro"/>
</dbReference>
<sequence length="213" mass="23981">MEIFEYIEKMNSRPELFPDMLAYAVEHKVPIMDPDALQVMKHYMHLTGSRYILEIGTAIGYSAMHMLSVSDDVKVVTIEKNEDSYRTARDFFKNHGVAARVESILGDAKEVGTGSLSDTPFDMLFIDASKGNNEYFFETFSPLVKDGGLIIVDNILLRGLVVEEEIQSRNRRRMKEKVDMFNKRIAASGMLSSFLPVGDGLLIISKKEEGTNA</sequence>
<dbReference type="EMBL" id="FOTB01000001">
    <property type="protein sequence ID" value="SFK58053.1"/>
    <property type="molecule type" value="Genomic_DNA"/>
</dbReference>
<organism evidence="4 5">
    <name type="scientific">Salinicoccus halodurans</name>
    <dbReference type="NCBI Taxonomy" id="407035"/>
    <lineage>
        <taxon>Bacteria</taxon>
        <taxon>Bacillati</taxon>
        <taxon>Bacillota</taxon>
        <taxon>Bacilli</taxon>
        <taxon>Bacillales</taxon>
        <taxon>Staphylococcaceae</taxon>
        <taxon>Salinicoccus</taxon>
    </lineage>
</organism>
<keyword evidence="3" id="KW-0949">S-adenosyl-L-methionine</keyword>
<dbReference type="Gene3D" id="3.40.50.150">
    <property type="entry name" value="Vaccinia Virus protein VP39"/>
    <property type="match status" value="1"/>
</dbReference>
<proteinExistence type="predicted"/>
<comment type="caution">
    <text evidence="4">The sequence shown here is derived from an EMBL/GenBank/DDBJ whole genome shotgun (WGS) entry which is preliminary data.</text>
</comment>
<reference evidence="4 5" key="1">
    <citation type="submission" date="2016-10" db="EMBL/GenBank/DDBJ databases">
        <authorList>
            <person name="Varghese N."/>
            <person name="Submissions S."/>
        </authorList>
    </citation>
    <scope>NUCLEOTIDE SEQUENCE [LARGE SCALE GENOMIC DNA]</scope>
    <source>
        <strain evidence="4 5">CGMCC 1.6501</strain>
    </source>
</reference>
<name>A0AA94HCP9_9STAP</name>
<dbReference type="GO" id="GO:0008757">
    <property type="term" value="F:S-adenosylmethionine-dependent methyltransferase activity"/>
    <property type="evidence" value="ECO:0007669"/>
    <property type="project" value="TreeGrafter"/>
</dbReference>
<evidence type="ECO:0000313" key="5">
    <source>
        <dbReference type="Proteomes" id="UP000183090"/>
    </source>
</evidence>
<accession>A0AA94HCP9</accession>
<gene>
    <name evidence="4" type="ORF">SAMN05216235_0567</name>
</gene>
<dbReference type="InterPro" id="IPR029063">
    <property type="entry name" value="SAM-dependent_MTases_sf"/>
</dbReference>